<dbReference type="EC" id="3.2.1.4" evidence="1"/>
<dbReference type="Proteomes" id="UP000282086">
    <property type="component" value="Chromosome"/>
</dbReference>
<protein>
    <submittedName>
        <fullName evidence="1">Uncharacterized protein</fullName>
        <ecNumber evidence="1">3.2.1.4</ecNumber>
    </submittedName>
</protein>
<dbReference type="EMBL" id="LR134140">
    <property type="protein sequence ID" value="VDZ97164.1"/>
    <property type="molecule type" value="Genomic_DNA"/>
</dbReference>
<evidence type="ECO:0000313" key="2">
    <source>
        <dbReference type="Proteomes" id="UP000282086"/>
    </source>
</evidence>
<dbReference type="GO" id="GO:0008810">
    <property type="term" value="F:cellulase activity"/>
    <property type="evidence" value="ECO:0007669"/>
    <property type="project" value="UniProtKB-EC"/>
</dbReference>
<name>A0A447N1G5_SALET</name>
<dbReference type="AlphaFoldDB" id="A0A447N1G5"/>
<sequence length="104" mass="11759">MLTSAVVYAKPMPLTAARYAQQLGVGMDVDWARTERGIREFDPLVVRDFKAKGLTHVRIRVAGAPTEARLIHLRKLVEACEYYGVIPIIAYQADAYKNRSQRQP</sequence>
<accession>A0A447N1G5</accession>
<organism evidence="1 2">
    <name type="scientific">Salmonella enterica I</name>
    <dbReference type="NCBI Taxonomy" id="59201"/>
    <lineage>
        <taxon>Bacteria</taxon>
        <taxon>Pseudomonadati</taxon>
        <taxon>Pseudomonadota</taxon>
        <taxon>Gammaproteobacteria</taxon>
        <taxon>Enterobacterales</taxon>
        <taxon>Enterobacteriaceae</taxon>
        <taxon>Salmonella</taxon>
    </lineage>
</organism>
<proteinExistence type="predicted"/>
<gene>
    <name evidence="1" type="ORF">NCTC129_03376</name>
</gene>
<keyword evidence="1" id="KW-0378">Hydrolase</keyword>
<evidence type="ECO:0000313" key="1">
    <source>
        <dbReference type="EMBL" id="VDZ97164.1"/>
    </source>
</evidence>
<reference evidence="1 2" key="1">
    <citation type="submission" date="2018-12" db="EMBL/GenBank/DDBJ databases">
        <authorList>
            <consortium name="Pathogen Informatics"/>
        </authorList>
    </citation>
    <scope>NUCLEOTIDE SEQUENCE [LARGE SCALE GENOMIC DNA]</scope>
    <source>
        <strain evidence="1 2">NCTC129</strain>
    </source>
</reference>
<keyword evidence="1" id="KW-0326">Glycosidase</keyword>